<reference evidence="1 2" key="1">
    <citation type="submission" date="2024-04" db="EMBL/GenBank/DDBJ databases">
        <authorList>
            <person name="Waldvogel A.-M."/>
            <person name="Schoenle A."/>
        </authorList>
    </citation>
    <scope>NUCLEOTIDE SEQUENCE [LARGE SCALE GENOMIC DNA]</scope>
</reference>
<evidence type="ECO:0000313" key="1">
    <source>
        <dbReference type="EMBL" id="CAL1596902.1"/>
    </source>
</evidence>
<name>A0AAV2L9Q9_KNICA</name>
<dbReference type="AlphaFoldDB" id="A0AAV2L9Q9"/>
<protein>
    <submittedName>
        <fullName evidence="1">Uncharacterized protein</fullName>
    </submittedName>
</protein>
<gene>
    <name evidence="1" type="ORF">KC01_LOCUS25504</name>
</gene>
<dbReference type="EMBL" id="OZ035843">
    <property type="protein sequence ID" value="CAL1596902.1"/>
    <property type="molecule type" value="Genomic_DNA"/>
</dbReference>
<organism evidence="1 2">
    <name type="scientific">Knipowitschia caucasica</name>
    <name type="common">Caucasian dwarf goby</name>
    <name type="synonym">Pomatoschistus caucasicus</name>
    <dbReference type="NCBI Taxonomy" id="637954"/>
    <lineage>
        <taxon>Eukaryota</taxon>
        <taxon>Metazoa</taxon>
        <taxon>Chordata</taxon>
        <taxon>Craniata</taxon>
        <taxon>Vertebrata</taxon>
        <taxon>Euteleostomi</taxon>
        <taxon>Actinopterygii</taxon>
        <taxon>Neopterygii</taxon>
        <taxon>Teleostei</taxon>
        <taxon>Neoteleostei</taxon>
        <taxon>Acanthomorphata</taxon>
        <taxon>Gobiaria</taxon>
        <taxon>Gobiiformes</taxon>
        <taxon>Gobioidei</taxon>
        <taxon>Gobiidae</taxon>
        <taxon>Gobiinae</taxon>
        <taxon>Knipowitschia</taxon>
    </lineage>
</organism>
<sequence length="119" mass="13538">MSELAPDTTATAAVGLSSAPHDLQGLLKQFHGVTWDERVPGHRCLRCSHRSAVQVWASWCPVSRCVSIISPPQACPHTDPHKDLSTHMTATQRQHRWMPIPQPHRHSCKEFWEKKLIYI</sequence>
<proteinExistence type="predicted"/>
<evidence type="ECO:0000313" key="2">
    <source>
        <dbReference type="Proteomes" id="UP001497482"/>
    </source>
</evidence>
<accession>A0AAV2L9Q9</accession>
<dbReference type="Proteomes" id="UP001497482">
    <property type="component" value="Chromosome 21"/>
</dbReference>
<keyword evidence="2" id="KW-1185">Reference proteome</keyword>